<accession>D6WI22</accession>
<proteinExistence type="predicted"/>
<keyword evidence="3" id="KW-1185">Reference proteome</keyword>
<feature type="region of interest" description="Disordered" evidence="1">
    <location>
        <begin position="1"/>
        <end position="23"/>
    </location>
</feature>
<organism evidence="2 3">
    <name type="scientific">Tribolium castaneum</name>
    <name type="common">Red flour beetle</name>
    <dbReference type="NCBI Taxonomy" id="7070"/>
    <lineage>
        <taxon>Eukaryota</taxon>
        <taxon>Metazoa</taxon>
        <taxon>Ecdysozoa</taxon>
        <taxon>Arthropoda</taxon>
        <taxon>Hexapoda</taxon>
        <taxon>Insecta</taxon>
        <taxon>Pterygota</taxon>
        <taxon>Neoptera</taxon>
        <taxon>Endopterygota</taxon>
        <taxon>Coleoptera</taxon>
        <taxon>Polyphaga</taxon>
        <taxon>Cucujiformia</taxon>
        <taxon>Tenebrionidae</taxon>
        <taxon>Tenebrionidae incertae sedis</taxon>
        <taxon>Tribolium</taxon>
    </lineage>
</organism>
<evidence type="ECO:0000256" key="1">
    <source>
        <dbReference type="SAM" id="MobiDB-lite"/>
    </source>
</evidence>
<evidence type="ECO:0000313" key="3">
    <source>
        <dbReference type="Proteomes" id="UP000007266"/>
    </source>
</evidence>
<dbReference type="HOGENOM" id="CLU_2018164_0_0_1"/>
<feature type="region of interest" description="Disordered" evidence="1">
    <location>
        <begin position="36"/>
        <end position="80"/>
    </location>
</feature>
<reference evidence="2 3" key="2">
    <citation type="journal article" date="2010" name="Nucleic Acids Res.">
        <title>BeetleBase in 2010: revisions to provide comprehensive genomic information for Tribolium castaneum.</title>
        <authorList>
            <person name="Kim H.S."/>
            <person name="Murphy T."/>
            <person name="Xia J."/>
            <person name="Caragea D."/>
            <person name="Park Y."/>
            <person name="Beeman R.W."/>
            <person name="Lorenzen M.D."/>
            <person name="Butcher S."/>
            <person name="Manak J.R."/>
            <person name="Brown S.J."/>
        </authorList>
    </citation>
    <scope>GENOME REANNOTATION</scope>
    <source>
        <strain evidence="2 3">Georgia GA2</strain>
    </source>
</reference>
<dbReference type="InParanoid" id="D6WI22"/>
<dbReference type="Proteomes" id="UP000007266">
    <property type="component" value="Linkage group 3"/>
</dbReference>
<name>D6WI22_TRICA</name>
<protein>
    <submittedName>
        <fullName evidence="2">Uncharacterized protein</fullName>
    </submittedName>
</protein>
<dbReference type="EMBL" id="KQ971332">
    <property type="protein sequence ID" value="EFA01046.1"/>
    <property type="molecule type" value="Genomic_DNA"/>
</dbReference>
<gene>
    <name evidence="2" type="primary">GLEAN_03962</name>
    <name evidence="2" type="ORF">TcasGA2_TC003962</name>
</gene>
<sequence length="123" mass="13992">MTSNQDPQKKIDENTEGDDVSVYIPVKHNSGVLDLNKALKESEENKSENNETLNDDKKEEKESSRKREKHKHPTENPSAIKISVINKGGIALIIAKHHKLKYSNSLQWLDDGRRCIRAMFGPL</sequence>
<feature type="compositionally biased region" description="Basic and acidic residues" evidence="1">
    <location>
        <begin position="37"/>
        <end position="65"/>
    </location>
</feature>
<evidence type="ECO:0000313" key="2">
    <source>
        <dbReference type="EMBL" id="EFA01046.1"/>
    </source>
</evidence>
<dbReference type="AlphaFoldDB" id="D6WI22"/>
<reference evidence="2 3" key="1">
    <citation type="journal article" date="2008" name="Nature">
        <title>The genome of the model beetle and pest Tribolium castaneum.</title>
        <authorList>
            <consortium name="Tribolium Genome Sequencing Consortium"/>
            <person name="Richards S."/>
            <person name="Gibbs R.A."/>
            <person name="Weinstock G.M."/>
            <person name="Brown S.J."/>
            <person name="Denell R."/>
            <person name="Beeman R.W."/>
            <person name="Gibbs R."/>
            <person name="Beeman R.W."/>
            <person name="Brown S.J."/>
            <person name="Bucher G."/>
            <person name="Friedrich M."/>
            <person name="Grimmelikhuijzen C.J."/>
            <person name="Klingler M."/>
            <person name="Lorenzen M."/>
            <person name="Richards S."/>
            <person name="Roth S."/>
            <person name="Schroder R."/>
            <person name="Tautz D."/>
            <person name="Zdobnov E.M."/>
            <person name="Muzny D."/>
            <person name="Gibbs R.A."/>
            <person name="Weinstock G.M."/>
            <person name="Attaway T."/>
            <person name="Bell S."/>
            <person name="Buhay C.J."/>
            <person name="Chandrabose M.N."/>
            <person name="Chavez D."/>
            <person name="Clerk-Blankenburg K.P."/>
            <person name="Cree A."/>
            <person name="Dao M."/>
            <person name="Davis C."/>
            <person name="Chacko J."/>
            <person name="Dinh H."/>
            <person name="Dugan-Rocha S."/>
            <person name="Fowler G."/>
            <person name="Garner T.T."/>
            <person name="Garnes J."/>
            <person name="Gnirke A."/>
            <person name="Hawes A."/>
            <person name="Hernandez J."/>
            <person name="Hines S."/>
            <person name="Holder M."/>
            <person name="Hume J."/>
            <person name="Jhangiani S.N."/>
            <person name="Joshi V."/>
            <person name="Khan Z.M."/>
            <person name="Jackson L."/>
            <person name="Kovar C."/>
            <person name="Kowis A."/>
            <person name="Lee S."/>
            <person name="Lewis L.R."/>
            <person name="Margolis J."/>
            <person name="Morgan M."/>
            <person name="Nazareth L.V."/>
            <person name="Nguyen N."/>
            <person name="Okwuonu G."/>
            <person name="Parker D."/>
            <person name="Richards S."/>
            <person name="Ruiz S.J."/>
            <person name="Santibanez J."/>
            <person name="Savard J."/>
            <person name="Scherer S.E."/>
            <person name="Schneider B."/>
            <person name="Sodergren E."/>
            <person name="Tautz D."/>
            <person name="Vattahil S."/>
            <person name="Villasana D."/>
            <person name="White C.S."/>
            <person name="Wright R."/>
            <person name="Park Y."/>
            <person name="Beeman R.W."/>
            <person name="Lord J."/>
            <person name="Oppert B."/>
            <person name="Lorenzen M."/>
            <person name="Brown S."/>
            <person name="Wang L."/>
            <person name="Savard J."/>
            <person name="Tautz D."/>
            <person name="Richards S."/>
            <person name="Weinstock G."/>
            <person name="Gibbs R.A."/>
            <person name="Liu Y."/>
            <person name="Worley K."/>
            <person name="Weinstock G."/>
            <person name="Elsik C.G."/>
            <person name="Reese J.T."/>
            <person name="Elhaik E."/>
            <person name="Landan G."/>
            <person name="Graur D."/>
            <person name="Arensburger P."/>
            <person name="Atkinson P."/>
            <person name="Beeman R.W."/>
            <person name="Beidler J."/>
            <person name="Brown S.J."/>
            <person name="Demuth J.P."/>
            <person name="Drury D.W."/>
            <person name="Du Y.Z."/>
            <person name="Fujiwara H."/>
            <person name="Lorenzen M."/>
            <person name="Maselli V."/>
            <person name="Osanai M."/>
            <person name="Park Y."/>
            <person name="Robertson H.M."/>
            <person name="Tu Z."/>
            <person name="Wang J.J."/>
            <person name="Wang S."/>
            <person name="Richards S."/>
            <person name="Song H."/>
            <person name="Zhang L."/>
            <person name="Sodergren E."/>
            <person name="Werner D."/>
            <person name="Stanke M."/>
            <person name="Morgenstern B."/>
            <person name="Solovyev V."/>
            <person name="Kosarev P."/>
            <person name="Brown G."/>
            <person name="Chen H.C."/>
            <person name="Ermolaeva O."/>
            <person name="Hlavina W."/>
            <person name="Kapustin Y."/>
            <person name="Kiryutin B."/>
            <person name="Kitts P."/>
            <person name="Maglott D."/>
            <person name="Pruitt K."/>
            <person name="Sapojnikov V."/>
            <person name="Souvorov A."/>
            <person name="Mackey A.J."/>
            <person name="Waterhouse R.M."/>
            <person name="Wyder S."/>
            <person name="Zdobnov E.M."/>
            <person name="Zdobnov E.M."/>
            <person name="Wyder S."/>
            <person name="Kriventseva E.V."/>
            <person name="Kadowaki T."/>
            <person name="Bork P."/>
            <person name="Aranda M."/>
            <person name="Bao R."/>
            <person name="Beermann A."/>
            <person name="Berns N."/>
            <person name="Bolognesi R."/>
            <person name="Bonneton F."/>
            <person name="Bopp D."/>
            <person name="Brown S.J."/>
            <person name="Bucher G."/>
            <person name="Butts T."/>
            <person name="Chaumot A."/>
            <person name="Denell R.E."/>
            <person name="Ferrier D.E."/>
            <person name="Friedrich M."/>
            <person name="Gordon C.M."/>
            <person name="Jindra M."/>
            <person name="Klingler M."/>
            <person name="Lan Q."/>
            <person name="Lattorff H.M."/>
            <person name="Laudet V."/>
            <person name="von Levetsow C."/>
            <person name="Liu Z."/>
            <person name="Lutz R."/>
            <person name="Lynch J.A."/>
            <person name="da Fonseca R.N."/>
            <person name="Posnien N."/>
            <person name="Reuter R."/>
            <person name="Roth S."/>
            <person name="Savard J."/>
            <person name="Schinko J.B."/>
            <person name="Schmitt C."/>
            <person name="Schoppmeier M."/>
            <person name="Schroder R."/>
            <person name="Shippy T.D."/>
            <person name="Simonnet F."/>
            <person name="Marques-Souza H."/>
            <person name="Tautz D."/>
            <person name="Tomoyasu Y."/>
            <person name="Trauner J."/>
            <person name="Van der Zee M."/>
            <person name="Vervoort M."/>
            <person name="Wittkopp N."/>
            <person name="Wimmer E.A."/>
            <person name="Yang X."/>
            <person name="Jones A.K."/>
            <person name="Sattelle D.B."/>
            <person name="Ebert P.R."/>
            <person name="Nelson D."/>
            <person name="Scott J.G."/>
            <person name="Beeman R.W."/>
            <person name="Muthukrishnan S."/>
            <person name="Kramer K.J."/>
            <person name="Arakane Y."/>
            <person name="Beeman R.W."/>
            <person name="Zhu Q."/>
            <person name="Hogenkamp D."/>
            <person name="Dixit R."/>
            <person name="Oppert B."/>
            <person name="Jiang H."/>
            <person name="Zou Z."/>
            <person name="Marshall J."/>
            <person name="Elpidina E."/>
            <person name="Vinokurov K."/>
            <person name="Oppert C."/>
            <person name="Zou Z."/>
            <person name="Evans J."/>
            <person name="Lu Z."/>
            <person name="Zhao P."/>
            <person name="Sumathipala N."/>
            <person name="Altincicek B."/>
            <person name="Vilcinskas A."/>
            <person name="Williams M."/>
            <person name="Hultmark D."/>
            <person name="Hetru C."/>
            <person name="Jiang H."/>
            <person name="Grimmelikhuijzen C.J."/>
            <person name="Hauser F."/>
            <person name="Cazzamali G."/>
            <person name="Williamson M."/>
            <person name="Park Y."/>
            <person name="Li B."/>
            <person name="Tanaka Y."/>
            <person name="Predel R."/>
            <person name="Neupert S."/>
            <person name="Schachtner J."/>
            <person name="Verleyen P."/>
            <person name="Raible F."/>
            <person name="Bork P."/>
            <person name="Friedrich M."/>
            <person name="Walden K.K."/>
            <person name="Robertson H.M."/>
            <person name="Angeli S."/>
            <person name="Foret S."/>
            <person name="Bucher G."/>
            <person name="Schuetz S."/>
            <person name="Maleszka R."/>
            <person name="Wimmer E.A."/>
            <person name="Beeman R.W."/>
            <person name="Lorenzen M."/>
            <person name="Tomoyasu Y."/>
            <person name="Miller S.C."/>
            <person name="Grossmann D."/>
            <person name="Bucher G."/>
        </authorList>
    </citation>
    <scope>NUCLEOTIDE SEQUENCE [LARGE SCALE GENOMIC DNA]</scope>
    <source>
        <strain evidence="2 3">Georgia GA2</strain>
    </source>
</reference>